<accession>A0A9F5IYG4</accession>
<dbReference type="CDD" id="cd00063">
    <property type="entry name" value="FN3"/>
    <property type="match status" value="1"/>
</dbReference>
<dbReference type="GO" id="GO:0004896">
    <property type="term" value="F:cytokine receptor activity"/>
    <property type="evidence" value="ECO:0007669"/>
    <property type="project" value="InterPro"/>
</dbReference>
<dbReference type="PROSITE" id="PS50835">
    <property type="entry name" value="IG_LIKE"/>
    <property type="match status" value="1"/>
</dbReference>
<evidence type="ECO:0000256" key="2">
    <source>
        <dbReference type="ARBA" id="ARBA00022729"/>
    </source>
</evidence>
<dbReference type="InterPro" id="IPR003530">
    <property type="entry name" value="Hematopoietin_rcpt_L_F3_CS"/>
</dbReference>
<dbReference type="Pfam" id="PF24031">
    <property type="entry name" value="FN3_IL27B_N"/>
    <property type="match status" value="1"/>
</dbReference>
<dbReference type="Proteomes" id="UP000695026">
    <property type="component" value="Unplaced"/>
</dbReference>
<dbReference type="InterPro" id="IPR007110">
    <property type="entry name" value="Ig-like_dom"/>
</dbReference>
<dbReference type="InterPro" id="IPR056621">
    <property type="entry name" value="FN3_IL27B_N"/>
</dbReference>
<feature type="domain" description="Ig-like" evidence="7">
    <location>
        <begin position="30"/>
        <end position="93"/>
    </location>
</feature>
<dbReference type="Gene3D" id="2.60.40.10">
    <property type="entry name" value="Immunoglobulins"/>
    <property type="match status" value="3"/>
</dbReference>
<keyword evidence="3" id="KW-0677">Repeat</keyword>
<dbReference type="PROSITE" id="PS01354">
    <property type="entry name" value="HEMATOPO_REC_L_F3"/>
    <property type="match status" value="1"/>
</dbReference>
<dbReference type="GeneID" id="103062331"/>
<reference evidence="10" key="1">
    <citation type="submission" date="2025-08" db="UniProtKB">
        <authorList>
            <consortium name="RefSeq"/>
        </authorList>
    </citation>
    <scope>IDENTIFICATION</scope>
    <source>
        <tissue evidence="10">Liver</tissue>
    </source>
</reference>
<dbReference type="AlphaFoldDB" id="A0A9F5IYG4"/>
<dbReference type="InterPro" id="IPR036179">
    <property type="entry name" value="Ig-like_dom_sf"/>
</dbReference>
<evidence type="ECO:0000259" key="8">
    <source>
        <dbReference type="PROSITE" id="PS50853"/>
    </source>
</evidence>
<protein>
    <submittedName>
        <fullName evidence="10">Interleukin-27 subunit beta isoform X1</fullName>
    </submittedName>
</protein>
<evidence type="ECO:0000256" key="3">
    <source>
        <dbReference type="ARBA" id="ARBA00022737"/>
    </source>
</evidence>
<dbReference type="InterPro" id="IPR053073">
    <property type="entry name" value="IL11/IL27_subunit_beta"/>
</dbReference>
<name>A0A9F5IYG4_PYTBI</name>
<evidence type="ECO:0000256" key="6">
    <source>
        <dbReference type="SAM" id="SignalP"/>
    </source>
</evidence>
<dbReference type="PANTHER" id="PTHR48483">
    <property type="entry name" value="INTERLEUKIN-27 SUBUNIT BETA"/>
    <property type="match status" value="1"/>
</dbReference>
<sequence length="310" mass="34414">MLMQWILSILIFLLSWHAVYAGTAWTSEGPIYPQYATLGASKVVLSCPVPEGTSRVEWRNHASSETVLKGVQKDGSLVLQNASLAQEGEYSCQDATTGQSLRRIHLQLGYPPEKPSIRCRSISYPAVNCSWTLETKTLLPTTFLATYRHGLVGEVHECIQPVAGGNSCGITALQMFSTDPYVLNVTAVNPLGTATSFFLIFLSQIVQPDPPENVMVSPVQGKRKNLLVQWKPPSSWLYPEYFPLKYMIRYSRDGSSISRTTRPIEQTFFILSGIRSGITYHIQVAAKDFLDNGEYSAWSLPVSGASWEPE</sequence>
<dbReference type="PROSITE" id="PS50853">
    <property type="entry name" value="FN3"/>
    <property type="match status" value="1"/>
</dbReference>
<dbReference type="OrthoDB" id="6381660at2759"/>
<dbReference type="CTD" id="10148"/>
<evidence type="ECO:0000313" key="9">
    <source>
        <dbReference type="Proteomes" id="UP000695026"/>
    </source>
</evidence>
<gene>
    <name evidence="10" type="primary">EBI3</name>
</gene>
<keyword evidence="9" id="KW-1185">Reference proteome</keyword>
<feature type="chain" id="PRO_5039909225" evidence="6">
    <location>
        <begin position="22"/>
        <end position="310"/>
    </location>
</feature>
<keyword evidence="4" id="KW-0325">Glycoprotein</keyword>
<dbReference type="Pfam" id="PF00041">
    <property type="entry name" value="fn3"/>
    <property type="match status" value="1"/>
</dbReference>
<evidence type="ECO:0000256" key="1">
    <source>
        <dbReference type="ARBA" id="ARBA00010890"/>
    </source>
</evidence>
<dbReference type="OMA" id="FQVCAKE"/>
<feature type="domain" description="Fibronectin type-III" evidence="8">
    <location>
        <begin position="210"/>
        <end position="309"/>
    </location>
</feature>
<comment type="similarity">
    <text evidence="1">Belongs to the type I cytokine receptor family. Type 3 subfamily.</text>
</comment>
<keyword evidence="5" id="KW-0393">Immunoglobulin domain</keyword>
<dbReference type="InterPro" id="IPR003961">
    <property type="entry name" value="FN3_dom"/>
</dbReference>
<evidence type="ECO:0000256" key="4">
    <source>
        <dbReference type="ARBA" id="ARBA00023180"/>
    </source>
</evidence>
<evidence type="ECO:0000313" key="10">
    <source>
        <dbReference type="RefSeq" id="XP_025029117.1"/>
    </source>
</evidence>
<dbReference type="SUPFAM" id="SSF49265">
    <property type="entry name" value="Fibronectin type III"/>
    <property type="match status" value="2"/>
</dbReference>
<dbReference type="SUPFAM" id="SSF48726">
    <property type="entry name" value="Immunoglobulin"/>
    <property type="match status" value="1"/>
</dbReference>
<proteinExistence type="inferred from homology"/>
<keyword evidence="2 6" id="KW-0732">Signal</keyword>
<evidence type="ECO:0000259" key="7">
    <source>
        <dbReference type="PROSITE" id="PS50835"/>
    </source>
</evidence>
<dbReference type="RefSeq" id="XP_025029117.1">
    <property type="nucleotide sequence ID" value="XM_025173349.1"/>
</dbReference>
<dbReference type="InterPro" id="IPR013783">
    <property type="entry name" value="Ig-like_fold"/>
</dbReference>
<organism evidence="9 10">
    <name type="scientific">Python bivittatus</name>
    <name type="common">Burmese python</name>
    <name type="synonym">Python molurus bivittatus</name>
    <dbReference type="NCBI Taxonomy" id="176946"/>
    <lineage>
        <taxon>Eukaryota</taxon>
        <taxon>Metazoa</taxon>
        <taxon>Chordata</taxon>
        <taxon>Craniata</taxon>
        <taxon>Vertebrata</taxon>
        <taxon>Euteleostomi</taxon>
        <taxon>Lepidosauria</taxon>
        <taxon>Squamata</taxon>
        <taxon>Bifurcata</taxon>
        <taxon>Unidentata</taxon>
        <taxon>Episquamata</taxon>
        <taxon>Toxicofera</taxon>
        <taxon>Serpentes</taxon>
        <taxon>Henophidia</taxon>
        <taxon>Pythonidae</taxon>
        <taxon>Python</taxon>
    </lineage>
</organism>
<evidence type="ECO:0000256" key="5">
    <source>
        <dbReference type="ARBA" id="ARBA00023319"/>
    </source>
</evidence>
<dbReference type="PANTHER" id="PTHR48483:SF2">
    <property type="entry name" value="INTERLEUKIN-27 SUBUNIT BETA"/>
    <property type="match status" value="1"/>
</dbReference>
<feature type="signal peptide" evidence="6">
    <location>
        <begin position="1"/>
        <end position="21"/>
    </location>
</feature>
<dbReference type="InterPro" id="IPR036116">
    <property type="entry name" value="FN3_sf"/>
</dbReference>
<dbReference type="SMART" id="SM00060">
    <property type="entry name" value="FN3"/>
    <property type="match status" value="1"/>
</dbReference>
<dbReference type="GO" id="GO:0016020">
    <property type="term" value="C:membrane"/>
    <property type="evidence" value="ECO:0007669"/>
    <property type="project" value="InterPro"/>
</dbReference>
<dbReference type="FunFam" id="2.60.40.10:FF:000136">
    <property type="entry name" value="Ciliary neurotrophic factor receptor alpha"/>
    <property type="match status" value="1"/>
</dbReference>